<dbReference type="EMBL" id="JADNYJ010000065">
    <property type="protein sequence ID" value="KAF8894185.1"/>
    <property type="molecule type" value="Genomic_DNA"/>
</dbReference>
<protein>
    <submittedName>
        <fullName evidence="1">Uncharacterized protein</fullName>
    </submittedName>
</protein>
<comment type="caution">
    <text evidence="1">The sequence shown here is derived from an EMBL/GenBank/DDBJ whole genome shotgun (WGS) entry which is preliminary data.</text>
</comment>
<proteinExistence type="predicted"/>
<reference evidence="1" key="1">
    <citation type="submission" date="2020-11" db="EMBL/GenBank/DDBJ databases">
        <authorList>
            <consortium name="DOE Joint Genome Institute"/>
            <person name="Ahrendt S."/>
            <person name="Riley R."/>
            <person name="Andreopoulos W."/>
            <person name="LaButti K."/>
            <person name="Pangilinan J."/>
            <person name="Ruiz-duenas F.J."/>
            <person name="Barrasa J.M."/>
            <person name="Sanchez-Garcia M."/>
            <person name="Camarero S."/>
            <person name="Miyauchi S."/>
            <person name="Serrano A."/>
            <person name="Linde D."/>
            <person name="Babiker R."/>
            <person name="Drula E."/>
            <person name="Ayuso-Fernandez I."/>
            <person name="Pacheco R."/>
            <person name="Padilla G."/>
            <person name="Ferreira P."/>
            <person name="Barriuso J."/>
            <person name="Kellner H."/>
            <person name="Castanera R."/>
            <person name="Alfaro M."/>
            <person name="Ramirez L."/>
            <person name="Pisabarro A.G."/>
            <person name="Kuo A."/>
            <person name="Tritt A."/>
            <person name="Lipzen A."/>
            <person name="He G."/>
            <person name="Yan M."/>
            <person name="Ng V."/>
            <person name="Cullen D."/>
            <person name="Martin F."/>
            <person name="Rosso M.-N."/>
            <person name="Henrissat B."/>
            <person name="Hibbett D."/>
            <person name="Martinez A.T."/>
            <person name="Grigoriev I.V."/>
        </authorList>
    </citation>
    <scope>NUCLEOTIDE SEQUENCE</scope>
    <source>
        <strain evidence="1">AH 44721</strain>
    </source>
</reference>
<dbReference type="AlphaFoldDB" id="A0A9P5NMK3"/>
<evidence type="ECO:0000313" key="1">
    <source>
        <dbReference type="EMBL" id="KAF8894185.1"/>
    </source>
</evidence>
<name>A0A9P5NMK3_GYMJU</name>
<organism evidence="1 2">
    <name type="scientific">Gymnopilus junonius</name>
    <name type="common">Spectacular rustgill mushroom</name>
    <name type="synonym">Gymnopilus spectabilis subsp. junonius</name>
    <dbReference type="NCBI Taxonomy" id="109634"/>
    <lineage>
        <taxon>Eukaryota</taxon>
        <taxon>Fungi</taxon>
        <taxon>Dikarya</taxon>
        <taxon>Basidiomycota</taxon>
        <taxon>Agaricomycotina</taxon>
        <taxon>Agaricomycetes</taxon>
        <taxon>Agaricomycetidae</taxon>
        <taxon>Agaricales</taxon>
        <taxon>Agaricineae</taxon>
        <taxon>Hymenogastraceae</taxon>
        <taxon>Gymnopilus</taxon>
    </lineage>
</organism>
<gene>
    <name evidence="1" type="ORF">CPB84DRAFT_1782928</name>
</gene>
<dbReference type="OrthoDB" id="3016500at2759"/>
<keyword evidence="2" id="KW-1185">Reference proteome</keyword>
<sequence>MVFYSYSKTLYDGRVVKITYIYWMGMIYEKLPLRTVLYNDMILQLFNHLHDSMPSVPSDDLTSDKEGLITLLSRCESVNFKSAFKYDFKGNSTNPSDNNCDEVYGVAVFGEFEEVSESIISQWTKEEIFKDNTFSFFNSVPAIKTKLDQQIAFWLTQNGGTTQDNNWGHEKFAKLYGHPSDSSKELHTRVFVSYANASLRGMGQKGTQTFFTIWGDSDGV</sequence>
<accession>A0A9P5NMK3</accession>
<dbReference type="Proteomes" id="UP000724874">
    <property type="component" value="Unassembled WGS sequence"/>
</dbReference>
<evidence type="ECO:0000313" key="2">
    <source>
        <dbReference type="Proteomes" id="UP000724874"/>
    </source>
</evidence>